<evidence type="ECO:0000256" key="4">
    <source>
        <dbReference type="ARBA" id="ARBA00022989"/>
    </source>
</evidence>
<dbReference type="CDD" id="cd04187">
    <property type="entry name" value="DPM1_like_bac"/>
    <property type="match status" value="1"/>
</dbReference>
<dbReference type="InterPro" id="IPR001173">
    <property type="entry name" value="Glyco_trans_2-like"/>
</dbReference>
<feature type="transmembrane region" description="Helical" evidence="7">
    <location>
        <begin position="230"/>
        <end position="251"/>
    </location>
</feature>
<dbReference type="PANTHER" id="PTHR48090">
    <property type="entry name" value="UNDECAPRENYL-PHOSPHATE 4-DEOXY-4-FORMAMIDO-L-ARABINOSE TRANSFERASE-RELATED"/>
    <property type="match status" value="1"/>
</dbReference>
<dbReference type="Proteomes" id="UP000498980">
    <property type="component" value="Unassembled WGS sequence"/>
</dbReference>
<keyword evidence="10" id="KW-0808">Transferase</keyword>
<evidence type="ECO:0000259" key="9">
    <source>
        <dbReference type="Pfam" id="PF04138"/>
    </source>
</evidence>
<comment type="caution">
    <text evidence="10">The sequence shown here is derived from an EMBL/GenBank/DDBJ whole genome shotgun (WGS) entry which is preliminary data.</text>
</comment>
<feature type="transmembrane region" description="Helical" evidence="7">
    <location>
        <begin position="339"/>
        <end position="360"/>
    </location>
</feature>
<keyword evidence="4 7" id="KW-1133">Transmembrane helix</keyword>
<evidence type="ECO:0000256" key="3">
    <source>
        <dbReference type="ARBA" id="ARBA00022692"/>
    </source>
</evidence>
<comment type="subcellular location">
    <subcellularLocation>
        <location evidence="1">Membrane</location>
        <topology evidence="1">Multi-pass membrane protein</topology>
    </subcellularLocation>
</comment>
<evidence type="ECO:0000313" key="12">
    <source>
        <dbReference type="Proteomes" id="UP000498980"/>
    </source>
</evidence>
<dbReference type="EMBL" id="BLWC01000001">
    <property type="protein sequence ID" value="GFN00917.1"/>
    <property type="molecule type" value="Genomic_DNA"/>
</dbReference>
<keyword evidence="5 7" id="KW-0472">Membrane</keyword>
<feature type="transmembrane region" description="Helical" evidence="7">
    <location>
        <begin position="366"/>
        <end position="390"/>
    </location>
</feature>
<evidence type="ECO:0000256" key="5">
    <source>
        <dbReference type="ARBA" id="ARBA00023136"/>
    </source>
</evidence>
<dbReference type="AlphaFoldDB" id="A0A7J0CGT0"/>
<dbReference type="GO" id="GO:0016740">
    <property type="term" value="F:transferase activity"/>
    <property type="evidence" value="ECO:0007669"/>
    <property type="project" value="UniProtKB-KW"/>
</dbReference>
<name>A0A7J0CGT0_9ACTN</name>
<feature type="transmembrane region" description="Helical" evidence="7">
    <location>
        <begin position="430"/>
        <end position="451"/>
    </location>
</feature>
<feature type="transmembrane region" description="Helical" evidence="7">
    <location>
        <begin position="402"/>
        <end position="424"/>
    </location>
</feature>
<dbReference type="InterPro" id="IPR050256">
    <property type="entry name" value="Glycosyltransferase_2"/>
</dbReference>
<dbReference type="Pfam" id="PF04138">
    <property type="entry name" value="GtrA_DPMS_TM"/>
    <property type="match status" value="1"/>
</dbReference>
<feature type="domain" description="Glycosyltransferase 2-like" evidence="8">
    <location>
        <begin position="7"/>
        <end position="168"/>
    </location>
</feature>
<sequence length="479" mass="52233">MTALQLSVVVPCFNEAEAIETFHAALLAALEPLGEALEVCYVDDGSTDGTRLLLGGLAALDTRVRYTAFSRNFGKEAAMLAGLRMSKGAAVVLMDADLQHPPELIPRMLELHRHGYDQVIPRRDRTGDGMLRTALSHTYYALVRRCMDVEVVDGSGDFRLLSRRAVDSVLSLPESNRFSKGIFSWIGFDTVSFRYRNRERAAGQSKWGSRRLLNYGIDGLLSFNNRPLRLAIYTGFWVFVSALVYALWTIVNVALNGAETPGYATLLTAVVALSGIQLVTLGVIGEYVGRIYHEAKHRPPYVVRETDESCPVRPGAPKPVLPGELSELAAGRSHTMRQFASFVLIGFVNTAVYLAVYVLLNQWIPYLLAHAAGFTVSVIGSFLLNSYITVGTAPTWRGLARYPLSSVVNLLASGALLHYAVSVLDMDKNVAALVAGVLVTPVSFLLARWAITSGRRTGAAAGRPDDTPSEPPMIKSDSR</sequence>
<evidence type="ECO:0000313" key="13">
    <source>
        <dbReference type="Proteomes" id="UP000530403"/>
    </source>
</evidence>
<evidence type="ECO:0000313" key="11">
    <source>
        <dbReference type="EMBL" id="NYE44391.1"/>
    </source>
</evidence>
<dbReference type="InterPro" id="IPR007267">
    <property type="entry name" value="GtrA_DPMS_TM"/>
</dbReference>
<dbReference type="EMBL" id="JACCCF010000001">
    <property type="protein sequence ID" value="NYE44391.1"/>
    <property type="molecule type" value="Genomic_DNA"/>
</dbReference>
<dbReference type="RefSeq" id="WP_173317094.1">
    <property type="nucleotide sequence ID" value="NZ_BAAAUE010000022.1"/>
</dbReference>
<gene>
    <name evidence="11" type="ORF">HEB29_005402</name>
    <name evidence="10" type="ORF">Sfulv_57270</name>
</gene>
<feature type="region of interest" description="Disordered" evidence="6">
    <location>
        <begin position="457"/>
        <end position="479"/>
    </location>
</feature>
<keyword evidence="3 7" id="KW-0812">Transmembrane</keyword>
<evidence type="ECO:0000256" key="6">
    <source>
        <dbReference type="SAM" id="MobiDB-lite"/>
    </source>
</evidence>
<dbReference type="PANTHER" id="PTHR48090:SF8">
    <property type="entry name" value="GLYCOSYLTRANSFERASE CSBB-RELATED"/>
    <property type="match status" value="1"/>
</dbReference>
<feature type="domain" description="GtrA/DPMS transmembrane" evidence="9">
    <location>
        <begin position="342"/>
        <end position="451"/>
    </location>
</feature>
<proteinExistence type="inferred from homology"/>
<dbReference type="Pfam" id="PF00535">
    <property type="entry name" value="Glycos_transf_2"/>
    <property type="match status" value="1"/>
</dbReference>
<protein>
    <submittedName>
        <fullName evidence="11">Glycosyltransferase involved in cell wall biosynthesis/putative flippase GtrA</fullName>
    </submittedName>
    <submittedName>
        <fullName evidence="10">Sugar transferase</fullName>
    </submittedName>
</protein>
<evidence type="ECO:0000256" key="2">
    <source>
        <dbReference type="ARBA" id="ARBA00006739"/>
    </source>
</evidence>
<dbReference type="Gene3D" id="3.90.550.10">
    <property type="entry name" value="Spore Coat Polysaccharide Biosynthesis Protein SpsA, Chain A"/>
    <property type="match status" value="1"/>
</dbReference>
<organism evidence="10 12">
    <name type="scientific">Streptomyces fulvorobeus</name>
    <dbReference type="NCBI Taxonomy" id="284028"/>
    <lineage>
        <taxon>Bacteria</taxon>
        <taxon>Bacillati</taxon>
        <taxon>Actinomycetota</taxon>
        <taxon>Actinomycetes</taxon>
        <taxon>Kitasatosporales</taxon>
        <taxon>Streptomycetaceae</taxon>
        <taxon>Streptomyces</taxon>
    </lineage>
</organism>
<evidence type="ECO:0000259" key="8">
    <source>
        <dbReference type="Pfam" id="PF00535"/>
    </source>
</evidence>
<comment type="similarity">
    <text evidence="2">Belongs to the glycosyltransferase 2 family.</text>
</comment>
<keyword evidence="12" id="KW-1185">Reference proteome</keyword>
<reference evidence="10 12" key="1">
    <citation type="submission" date="2020-05" db="EMBL/GenBank/DDBJ databases">
        <title>Whole genome shotgun sequence of Streptomyces fulvorobeus NBRC 15897.</title>
        <authorList>
            <person name="Komaki H."/>
            <person name="Tamura T."/>
        </authorList>
    </citation>
    <scope>NUCLEOTIDE SEQUENCE [LARGE SCALE GENOMIC DNA]</scope>
    <source>
        <strain evidence="10 12">NBRC 15897</strain>
    </source>
</reference>
<evidence type="ECO:0000256" key="1">
    <source>
        <dbReference type="ARBA" id="ARBA00004141"/>
    </source>
</evidence>
<dbReference type="GO" id="GO:0000271">
    <property type="term" value="P:polysaccharide biosynthetic process"/>
    <property type="evidence" value="ECO:0007669"/>
    <property type="project" value="InterPro"/>
</dbReference>
<reference evidence="11 13" key="2">
    <citation type="submission" date="2020-07" db="EMBL/GenBank/DDBJ databases">
        <title>Sequencing the genomes of 1000 actinobacteria strains.</title>
        <authorList>
            <person name="Klenk H.-P."/>
        </authorList>
    </citation>
    <scope>NUCLEOTIDE SEQUENCE [LARGE SCALE GENOMIC DNA]</scope>
    <source>
        <strain evidence="11 13">DSM 41455</strain>
    </source>
</reference>
<dbReference type="InterPro" id="IPR029044">
    <property type="entry name" value="Nucleotide-diphossugar_trans"/>
</dbReference>
<evidence type="ECO:0000256" key="7">
    <source>
        <dbReference type="SAM" id="Phobius"/>
    </source>
</evidence>
<dbReference type="Proteomes" id="UP000530403">
    <property type="component" value="Unassembled WGS sequence"/>
</dbReference>
<dbReference type="SUPFAM" id="SSF53448">
    <property type="entry name" value="Nucleotide-diphospho-sugar transferases"/>
    <property type="match status" value="1"/>
</dbReference>
<evidence type="ECO:0000313" key="10">
    <source>
        <dbReference type="EMBL" id="GFN00917.1"/>
    </source>
</evidence>
<accession>A0A7J0CGT0</accession>
<dbReference type="GO" id="GO:0005886">
    <property type="term" value="C:plasma membrane"/>
    <property type="evidence" value="ECO:0007669"/>
    <property type="project" value="TreeGrafter"/>
</dbReference>
<feature type="transmembrane region" description="Helical" evidence="7">
    <location>
        <begin position="263"/>
        <end position="288"/>
    </location>
</feature>